<dbReference type="InterPro" id="IPR002372">
    <property type="entry name" value="PQQ_rpt_dom"/>
</dbReference>
<evidence type="ECO:0000256" key="1">
    <source>
        <dbReference type="SAM" id="SignalP"/>
    </source>
</evidence>
<name>A0A919XGV0_9BACL</name>
<feature type="domain" description="Pyrrolo-quinoline quinone repeat" evidence="2">
    <location>
        <begin position="54"/>
        <end position="174"/>
    </location>
</feature>
<feature type="domain" description="Pyrrolo-quinoline quinone repeat" evidence="2">
    <location>
        <begin position="204"/>
        <end position="304"/>
    </location>
</feature>
<dbReference type="SMART" id="SM00564">
    <property type="entry name" value="PQQ"/>
    <property type="match status" value="4"/>
</dbReference>
<dbReference type="Pfam" id="PF13360">
    <property type="entry name" value="PQQ_2"/>
    <property type="match status" value="2"/>
</dbReference>
<reference evidence="3" key="1">
    <citation type="submission" date="2021-03" db="EMBL/GenBank/DDBJ databases">
        <title>Antimicrobial resistance genes in bacteria isolated from Japanese honey, and their potential for conferring macrolide and lincosamide resistance in the American foulbrood pathogen Paenibacillus larvae.</title>
        <authorList>
            <person name="Okamoto M."/>
            <person name="Kumagai M."/>
            <person name="Kanamori H."/>
            <person name="Takamatsu D."/>
        </authorList>
    </citation>
    <scope>NUCLEOTIDE SEQUENCE</scope>
    <source>
        <strain evidence="3">J2TS6</strain>
    </source>
</reference>
<dbReference type="PANTHER" id="PTHR34512">
    <property type="entry name" value="CELL SURFACE PROTEIN"/>
    <property type="match status" value="1"/>
</dbReference>
<organism evidence="3 4">
    <name type="scientific">Paenibacillus albilobatus</name>
    <dbReference type="NCBI Taxonomy" id="2716884"/>
    <lineage>
        <taxon>Bacteria</taxon>
        <taxon>Bacillati</taxon>
        <taxon>Bacillota</taxon>
        <taxon>Bacilli</taxon>
        <taxon>Bacillales</taxon>
        <taxon>Paenibacillaceae</taxon>
        <taxon>Paenibacillus</taxon>
    </lineage>
</organism>
<feature type="signal peptide" evidence="1">
    <location>
        <begin position="1"/>
        <end position="33"/>
    </location>
</feature>
<dbReference type="Gene3D" id="2.130.10.10">
    <property type="entry name" value="YVTN repeat-like/Quinoprotein amine dehydrogenase"/>
    <property type="match status" value="1"/>
</dbReference>
<evidence type="ECO:0000313" key="4">
    <source>
        <dbReference type="Proteomes" id="UP000679779"/>
    </source>
</evidence>
<dbReference type="InterPro" id="IPR018391">
    <property type="entry name" value="PQQ_b-propeller_rpt"/>
</dbReference>
<dbReference type="SUPFAM" id="SSF50998">
    <property type="entry name" value="Quinoprotein alcohol dehydrogenase-like"/>
    <property type="match status" value="2"/>
</dbReference>
<evidence type="ECO:0000259" key="2">
    <source>
        <dbReference type="Pfam" id="PF13360"/>
    </source>
</evidence>
<comment type="caution">
    <text evidence="3">The sequence shown here is derived from an EMBL/GenBank/DDBJ whole genome shotgun (WGS) entry which is preliminary data.</text>
</comment>
<dbReference type="AlphaFoldDB" id="A0A919XGV0"/>
<dbReference type="Gene3D" id="2.40.128.630">
    <property type="match status" value="1"/>
</dbReference>
<dbReference type="EMBL" id="BORQ01000004">
    <property type="protein sequence ID" value="GIO32374.1"/>
    <property type="molecule type" value="Genomic_DNA"/>
</dbReference>
<accession>A0A919XGV0</accession>
<keyword evidence="1" id="KW-0732">Signal</keyword>
<evidence type="ECO:0000313" key="3">
    <source>
        <dbReference type="EMBL" id="GIO32374.1"/>
    </source>
</evidence>
<feature type="chain" id="PRO_5038138298" description="Pyrrolo-quinoline quinone repeat domain-containing protein" evidence="1">
    <location>
        <begin position="34"/>
        <end position="441"/>
    </location>
</feature>
<dbReference type="InterPro" id="IPR015943">
    <property type="entry name" value="WD40/YVTN_repeat-like_dom_sf"/>
</dbReference>
<gene>
    <name evidence="3" type="ORF">J2TS6_35150</name>
</gene>
<proteinExistence type="predicted"/>
<dbReference type="PANTHER" id="PTHR34512:SF30">
    <property type="entry name" value="OUTER MEMBRANE PROTEIN ASSEMBLY FACTOR BAMB"/>
    <property type="match status" value="1"/>
</dbReference>
<sequence length="441" mass="47321">MKKRTKLIRITAAPALAAALLCGTASLPTAIHADTPAVSIGFPGGQAIKAPVQKPLWTAAVDPGSKAAVTDDGIVLAFSGKKLIALNLATGKKVFTYGSSLKPSVQCLKGTAYGVGDDGHVYAVNAKSGKELWKTAAGLSDADEPIVIGDTVYVANKQALIAWDAATGKQRWKSVEDQAWTAGKLSLEAEGIVFMSYDISGAYSYSQLEAIDKKTGKTLWKARYQAAPFAVRDGLVYSRREQSLFDEEDANESPHVTLAVLNAKTGEKVGERIYSWNHSDRNSSAAGGAGSMLLSGNDLYLVTEDAIQKYDFGHYERDGKPVKKWNKPSYPVDLMGSVHAGRVYFWNYNTSISGMKLADGQEVQWGVDNPVVRTDIYGNGVYIGQSDGVFHGYNLQTTAPAFTVNTGSRNYGPTLRSSNTLIIQAQDNGKLIAIPVPKALQ</sequence>
<keyword evidence="4" id="KW-1185">Reference proteome</keyword>
<dbReference type="Proteomes" id="UP000679779">
    <property type="component" value="Unassembled WGS sequence"/>
</dbReference>
<protein>
    <recommendedName>
        <fullName evidence="2">Pyrrolo-quinoline quinone repeat domain-containing protein</fullName>
    </recommendedName>
</protein>
<dbReference type="RefSeq" id="WP_212958068.1">
    <property type="nucleotide sequence ID" value="NZ_BORQ01000004.1"/>
</dbReference>
<dbReference type="InterPro" id="IPR011047">
    <property type="entry name" value="Quinoprotein_ADH-like_sf"/>
</dbReference>